<gene>
    <name evidence="1" type="ORF">DCAF_LOCUS12831</name>
</gene>
<evidence type="ECO:0000313" key="1">
    <source>
        <dbReference type="EMBL" id="CAK7337793.1"/>
    </source>
</evidence>
<proteinExistence type="predicted"/>
<keyword evidence="2" id="KW-1185">Reference proteome</keyword>
<reference evidence="1 2" key="1">
    <citation type="submission" date="2024-01" db="EMBL/GenBank/DDBJ databases">
        <authorList>
            <person name="Waweru B."/>
        </authorList>
    </citation>
    <scope>NUCLEOTIDE SEQUENCE [LARGE SCALE GENOMIC DNA]</scope>
</reference>
<sequence length="147" mass="15802">MFGCDCRFDVWETVGGKAQAKFGKTTKLSIGGILILGLGKPGMLGLDRKIEQFLASNLRLGRGKAGRSMCLGLVGLSGVKNVCYVGREDDVLGTESEARVDMTSMVIRVEQSTNGFTRKLSRATTKRWSRSAKRGAVGVLITLVAIC</sequence>
<accession>A0AAV1RQ24</accession>
<evidence type="ECO:0000313" key="2">
    <source>
        <dbReference type="Proteomes" id="UP001314170"/>
    </source>
</evidence>
<dbReference type="AlphaFoldDB" id="A0AAV1RQ24"/>
<comment type="caution">
    <text evidence="1">The sequence shown here is derived from an EMBL/GenBank/DDBJ whole genome shotgun (WGS) entry which is preliminary data.</text>
</comment>
<dbReference type="Proteomes" id="UP001314170">
    <property type="component" value="Unassembled WGS sequence"/>
</dbReference>
<dbReference type="EMBL" id="CAWUPB010001108">
    <property type="protein sequence ID" value="CAK7337793.1"/>
    <property type="molecule type" value="Genomic_DNA"/>
</dbReference>
<protein>
    <submittedName>
        <fullName evidence="1">Uncharacterized protein</fullName>
    </submittedName>
</protein>
<name>A0AAV1RQ24_9ROSI</name>
<organism evidence="1 2">
    <name type="scientific">Dovyalis caffra</name>
    <dbReference type="NCBI Taxonomy" id="77055"/>
    <lineage>
        <taxon>Eukaryota</taxon>
        <taxon>Viridiplantae</taxon>
        <taxon>Streptophyta</taxon>
        <taxon>Embryophyta</taxon>
        <taxon>Tracheophyta</taxon>
        <taxon>Spermatophyta</taxon>
        <taxon>Magnoliopsida</taxon>
        <taxon>eudicotyledons</taxon>
        <taxon>Gunneridae</taxon>
        <taxon>Pentapetalae</taxon>
        <taxon>rosids</taxon>
        <taxon>fabids</taxon>
        <taxon>Malpighiales</taxon>
        <taxon>Salicaceae</taxon>
        <taxon>Flacourtieae</taxon>
        <taxon>Dovyalis</taxon>
    </lineage>
</organism>